<dbReference type="AlphaFoldDB" id="A0A9Q3KKN0"/>
<evidence type="ECO:0000313" key="3">
    <source>
        <dbReference type="Proteomes" id="UP000765509"/>
    </source>
</evidence>
<feature type="compositionally biased region" description="Polar residues" evidence="1">
    <location>
        <begin position="105"/>
        <end position="115"/>
    </location>
</feature>
<dbReference type="Proteomes" id="UP000765509">
    <property type="component" value="Unassembled WGS sequence"/>
</dbReference>
<protein>
    <submittedName>
        <fullName evidence="2">Uncharacterized protein</fullName>
    </submittedName>
</protein>
<keyword evidence="3" id="KW-1185">Reference proteome</keyword>
<evidence type="ECO:0000256" key="1">
    <source>
        <dbReference type="SAM" id="MobiDB-lite"/>
    </source>
</evidence>
<accession>A0A9Q3KKN0</accession>
<name>A0A9Q3KKN0_9BASI</name>
<proteinExistence type="predicted"/>
<evidence type="ECO:0000313" key="2">
    <source>
        <dbReference type="EMBL" id="MBW0583440.1"/>
    </source>
</evidence>
<reference evidence="2" key="1">
    <citation type="submission" date="2021-03" db="EMBL/GenBank/DDBJ databases">
        <title>Draft genome sequence of rust myrtle Austropuccinia psidii MF-1, a brazilian biotype.</title>
        <authorList>
            <person name="Quecine M.C."/>
            <person name="Pachon D.M.R."/>
            <person name="Bonatelli M.L."/>
            <person name="Correr F.H."/>
            <person name="Franceschini L.M."/>
            <person name="Leite T.F."/>
            <person name="Margarido G.R.A."/>
            <person name="Almeida C.A."/>
            <person name="Ferrarezi J.A."/>
            <person name="Labate C.A."/>
        </authorList>
    </citation>
    <scope>NUCLEOTIDE SEQUENCE</scope>
    <source>
        <strain evidence="2">MF-1</strain>
    </source>
</reference>
<gene>
    <name evidence="2" type="ORF">O181_123155</name>
</gene>
<sequence length="232" mass="26229">MTLYHLQKELTQPQKASVDIYKASQKAYNNALQHKEFQILADLWKKCMNSYLTVRKFQGNPNTCKLLNGWHLLKEKKNIMLSTAEWRKNNPPPPAPVASSRNSNVKNQPQAQREGTSPKALQPGLQDSKDSSGCHGKCISDGQNNDGITEKGGSQIKISEMILDIFDSIPELYEAINVVKTHVSDKNSSIWNNLKTNNLSLSQMNKTLMCFEKALRTIKTSTNENSFRNKIY</sequence>
<organism evidence="2 3">
    <name type="scientific">Austropuccinia psidii MF-1</name>
    <dbReference type="NCBI Taxonomy" id="1389203"/>
    <lineage>
        <taxon>Eukaryota</taxon>
        <taxon>Fungi</taxon>
        <taxon>Dikarya</taxon>
        <taxon>Basidiomycota</taxon>
        <taxon>Pucciniomycotina</taxon>
        <taxon>Pucciniomycetes</taxon>
        <taxon>Pucciniales</taxon>
        <taxon>Sphaerophragmiaceae</taxon>
        <taxon>Austropuccinia</taxon>
    </lineage>
</organism>
<comment type="caution">
    <text evidence="2">The sequence shown here is derived from an EMBL/GenBank/DDBJ whole genome shotgun (WGS) entry which is preliminary data.</text>
</comment>
<dbReference type="EMBL" id="AVOT02115149">
    <property type="protein sequence ID" value="MBW0583440.1"/>
    <property type="molecule type" value="Genomic_DNA"/>
</dbReference>
<feature type="region of interest" description="Disordered" evidence="1">
    <location>
        <begin position="85"/>
        <end position="151"/>
    </location>
</feature>